<dbReference type="InterPro" id="IPR024290">
    <property type="entry name" value="SICA_extracell_a"/>
</dbReference>
<feature type="domain" description="Schizont-infected cell agglutination extracellular alpha" evidence="4">
    <location>
        <begin position="263"/>
        <end position="441"/>
    </location>
</feature>
<feature type="domain" description="Schizont-infected cell agglutination C-terminal" evidence="3">
    <location>
        <begin position="1502"/>
        <end position="1631"/>
    </location>
</feature>
<feature type="compositionally biased region" description="Low complexity" evidence="1">
    <location>
        <begin position="1257"/>
        <end position="1275"/>
    </location>
</feature>
<keyword evidence="6" id="KW-1185">Reference proteome</keyword>
<reference evidence="6" key="1">
    <citation type="submission" date="2016-06" db="EMBL/GenBank/DDBJ databases">
        <title>First high quality genome sequence of Plasmodium coatneyi using continuous long reads from single molecule, real-time sequencing.</title>
        <authorList>
            <person name="Chien J.-T."/>
            <person name="Pakala S.B."/>
            <person name="Geraldo J.A."/>
            <person name="Lapp S.A."/>
            <person name="Barnwell J.W."/>
            <person name="Kissinger J.C."/>
            <person name="Galinski M.R."/>
            <person name="Humphrey J.C."/>
        </authorList>
    </citation>
    <scope>NUCLEOTIDE SEQUENCE [LARGE SCALE GENOMIC DNA]</scope>
    <source>
        <strain evidence="6">Hackeri</strain>
    </source>
</reference>
<dbReference type="Pfam" id="PF12879">
    <property type="entry name" value="SICA_C"/>
    <property type="match status" value="1"/>
</dbReference>
<dbReference type="RefSeq" id="XP_019915304.1">
    <property type="nucleotide sequence ID" value="XM_020059847.1"/>
</dbReference>
<evidence type="ECO:0000259" key="2">
    <source>
        <dbReference type="Pfam" id="PF12878"/>
    </source>
</evidence>
<dbReference type="VEuPathDB" id="PlasmoDB:PCOAH_00030460"/>
<dbReference type="InterPro" id="IPR024285">
    <property type="entry name" value="SICA_extracell_b"/>
</dbReference>
<dbReference type="PANTHER" id="PTHR12460:SF0">
    <property type="entry name" value="CID DOMAIN-CONTAINING PROTEIN-RELATED"/>
    <property type="match status" value="1"/>
</dbReference>
<dbReference type="KEGG" id="pcot:PCOAH_00030460"/>
<accession>A0A1B1E190</accession>
<feature type="domain" description="Schizont-infected cell agglutination extracellular beta" evidence="2">
    <location>
        <begin position="803"/>
        <end position="976"/>
    </location>
</feature>
<feature type="compositionally biased region" description="Polar residues" evidence="1">
    <location>
        <begin position="1290"/>
        <end position="1301"/>
    </location>
</feature>
<evidence type="ECO:0000259" key="3">
    <source>
        <dbReference type="Pfam" id="PF12879"/>
    </source>
</evidence>
<dbReference type="GeneID" id="30909777"/>
<feature type="compositionally biased region" description="Pro residues" evidence="1">
    <location>
        <begin position="1393"/>
        <end position="1402"/>
    </location>
</feature>
<evidence type="ECO:0000313" key="6">
    <source>
        <dbReference type="Proteomes" id="UP000092716"/>
    </source>
</evidence>
<feature type="domain" description="Schizont-infected cell agglutination extracellular beta" evidence="2">
    <location>
        <begin position="589"/>
        <end position="764"/>
    </location>
</feature>
<feature type="domain" description="Schizont-infected cell agglutination extracellular beta" evidence="2">
    <location>
        <begin position="1028"/>
        <end position="1210"/>
    </location>
</feature>
<dbReference type="OrthoDB" id="9945370at2759"/>
<evidence type="ECO:0000313" key="5">
    <source>
        <dbReference type="EMBL" id="ANQ08609.1"/>
    </source>
</evidence>
<dbReference type="GO" id="GO:0000993">
    <property type="term" value="F:RNA polymerase II complex binding"/>
    <property type="evidence" value="ECO:0007669"/>
    <property type="project" value="TreeGrafter"/>
</dbReference>
<feature type="compositionally biased region" description="Low complexity" evidence="1">
    <location>
        <begin position="1403"/>
        <end position="1430"/>
    </location>
</feature>
<gene>
    <name evidence="5" type="ORF">PCOAH_00030460</name>
</gene>
<protein>
    <submittedName>
        <fullName evidence="5">SICA antigen</fullName>
    </submittedName>
</protein>
<dbReference type="Pfam" id="PF12878">
    <property type="entry name" value="SICA_beta"/>
    <property type="match status" value="4"/>
</dbReference>
<evidence type="ECO:0000256" key="1">
    <source>
        <dbReference type="SAM" id="MobiDB-lite"/>
    </source>
</evidence>
<feature type="region of interest" description="Disordered" evidence="1">
    <location>
        <begin position="470"/>
        <end position="489"/>
    </location>
</feature>
<dbReference type="EMBL" id="CP016248">
    <property type="protein sequence ID" value="ANQ08609.1"/>
    <property type="molecule type" value="Genomic_DNA"/>
</dbReference>
<dbReference type="InterPro" id="IPR024288">
    <property type="entry name" value="SICA_C"/>
</dbReference>
<dbReference type="Proteomes" id="UP000092716">
    <property type="component" value="Chromosome 10"/>
</dbReference>
<dbReference type="Pfam" id="PF12887">
    <property type="entry name" value="SICA_alpha"/>
    <property type="match status" value="1"/>
</dbReference>
<feature type="domain" description="Schizont-infected cell agglutination extracellular beta" evidence="2">
    <location>
        <begin position="18"/>
        <end position="163"/>
    </location>
</feature>
<feature type="region of interest" description="Disordered" evidence="1">
    <location>
        <begin position="201"/>
        <end position="231"/>
    </location>
</feature>
<feature type="region of interest" description="Disordered" evidence="1">
    <location>
        <begin position="1238"/>
        <end position="1309"/>
    </location>
</feature>
<evidence type="ECO:0000259" key="4">
    <source>
        <dbReference type="Pfam" id="PF12887"/>
    </source>
</evidence>
<feature type="compositionally biased region" description="Low complexity" evidence="1">
    <location>
        <begin position="1442"/>
        <end position="1451"/>
    </location>
</feature>
<dbReference type="GO" id="GO:0031124">
    <property type="term" value="P:mRNA 3'-end processing"/>
    <property type="evidence" value="ECO:0007669"/>
    <property type="project" value="TreeGrafter"/>
</dbReference>
<proteinExistence type="predicted"/>
<feature type="compositionally biased region" description="Polar residues" evidence="1">
    <location>
        <begin position="1238"/>
        <end position="1256"/>
    </location>
</feature>
<sequence length="1636" mass="182739">MSSTKGEDQDKVFGPLKKEWLEKKGFKGNEGVGELYQEIGKWINVILGEMIKEEKDIDETYKEQCEKMNKGTKNMTEEEKKICAFILANLLKIWTMDKTEKGEEEIDKRIKEHLYCAMLNMWLHEYQNVNCEAQNIMNSAYGAMNYLCQQLGIEGKCKNCEYKQLEPMMIREKIPMLGVIRGGMKNKGKIMGVVFDAEKKKDCPKPNTDPSTAQPPKVTGATAADGETTVPVPVTTSTTAATAKPYQFLTKLLELWIRARGVEKVDQFGDLIWKELYDVFNDMMLNIEGDAEDEKEMCESGYSSLRGRDPGSGKWHYSKEEAKLCKILLRLHFWIDGLKQDAVFVEKKPEDGYYHWVKREDGGGKNRREKELQSYLRCLVGKVTMVRMLGQHCKLGEVAHFIKDGVKNMRKEHKVKGKDRICDEIDSESVGVGGKLIWDELIRRLNNYERKEENTKMDLKKVVAGKTTLHERKREGKNRKNCPAQEKKEKIDKDTLADLEIKLPPGKDGLDIGEDSLPSGKEALGKVLNKVLKEAVTEAKEGTDDTELVLKIMASLEKKLQQHIGDFQKKKATLAAPNTDDDCKGKADLCPRVKCVAKTWTKIREGSSKFGERWPSTFWDHDVAKELERLSEAMTNNTGDTDNLCEELNGKGKTSTEAEKKACQYITKALQHIYTTQEDKDDENVARRKSNRPFKQTMSCAALNLYADMLIKKTEGQPCPITEDKIRKMFGEGNGKQGDWCTGREGEDMKCDLCERKPNLNCEIEYKGNGYETKDKVERKVNDLLQKDTNITNTLTDISNATTLCQQANCVATNWFIDRKGYTSKQNWCNFWEWDVKKELERLSEAMFSNNEGEAHNLCEKINGASSTVTEAEKAACNVIVKGLKHIYETKTVEVNEKIKDRAKEEKKHKNNRQLYQTMSCIFLNAYADKLEQLSPCPIGKDIIKEAFKEGKGKMSEWCTEPPCVECKRDDSYKSCPLNVEGSLWTDKKKNNVTCDKNGNNMKKEVDKMLEDDLKITQTFTTINNATTLCDRVKCIYHRWGENRKVGEQKQDPEKFWDPDVKTLLVKLSTAITKTNGTAESLCENIKDGSSTISGPNKEECQYIVRSLKHIYQIEKGQVTQQDIERRGAKNEAQREKEDNLIFHRTFSCILLNIFADEMKKKCPNVKEEEIIEMFKTGNTKKDTWCLDKDKVNGDCVQCDRYDSYTTCKINVQTDGDTIGNRMKTMLQQNGQIMGTITTACPTKPASTQSQPATTPASSIESRARSESSGASEPAKSPPAPASAPVEPSQDSPTPSVQPGKTGTVDCKGGVVQGGENATLQCLGVDDDISTPKCLGENCDHNDDVLKKGTFSDTGVAATVTTTKITFTNAGPDPNLADSDQPRKTVDVLQPVTPVPTPPPANTPDGSGAGAAASAGSASEASGPGANAAGTGDQKDNKDTLDPSSSSSAPTAPGPLPGAGVAPGVAVRPNLGGSANTQNPTSSGGGSGVIIGISVTSYLLWKYFALPHKRKRYKRAHKVRGPPSLEEQIMDHGMDNSGLHEYILVKERRQPRSTPQKRRKQVGMRGVGHRTIIDIHLEVLDECQKGDLHSTKEDFFEILVQEFIGSEFIKEEKVPKEQFSMVDVHKEQVPSSDSGF</sequence>
<dbReference type="PANTHER" id="PTHR12460">
    <property type="entry name" value="CYCLIN-DEPENDENT KINASE INHIBITOR-RELATED PROTEIN"/>
    <property type="match status" value="1"/>
</dbReference>
<organism evidence="5 6">
    <name type="scientific">Plasmodium coatneyi</name>
    <dbReference type="NCBI Taxonomy" id="208452"/>
    <lineage>
        <taxon>Eukaryota</taxon>
        <taxon>Sar</taxon>
        <taxon>Alveolata</taxon>
        <taxon>Apicomplexa</taxon>
        <taxon>Aconoidasida</taxon>
        <taxon>Haemosporida</taxon>
        <taxon>Plasmodiidae</taxon>
        <taxon>Plasmodium</taxon>
    </lineage>
</organism>
<name>A0A1B1E190_9APIC</name>
<feature type="region of interest" description="Disordered" evidence="1">
    <location>
        <begin position="1389"/>
        <end position="1487"/>
    </location>
</feature>